<organism evidence="2 3">
    <name type="scientific">Candidatus Rhodobacter oscarellae</name>
    <dbReference type="NCBI Taxonomy" id="1675527"/>
    <lineage>
        <taxon>Bacteria</taxon>
        <taxon>Pseudomonadati</taxon>
        <taxon>Pseudomonadota</taxon>
        <taxon>Alphaproteobacteria</taxon>
        <taxon>Rhodobacterales</taxon>
        <taxon>Rhodobacter group</taxon>
        <taxon>Rhodobacter</taxon>
    </lineage>
</organism>
<feature type="chain" id="PRO_5005318360" evidence="1">
    <location>
        <begin position="24"/>
        <end position="88"/>
    </location>
</feature>
<dbReference type="EMBL" id="LFTY01000001">
    <property type="protein sequence ID" value="KMW60585.1"/>
    <property type="molecule type" value="Genomic_DNA"/>
</dbReference>
<keyword evidence="1" id="KW-0732">Signal</keyword>
<dbReference type="PATRIC" id="fig|1675527.3.peg.805"/>
<gene>
    <name evidence="2" type="ORF">AIOL_000747</name>
</gene>
<comment type="caution">
    <text evidence="2">The sequence shown here is derived from an EMBL/GenBank/DDBJ whole genome shotgun (WGS) entry which is preliminary data.</text>
</comment>
<dbReference type="Proteomes" id="UP000037178">
    <property type="component" value="Unassembled WGS sequence"/>
</dbReference>
<proteinExistence type="predicted"/>
<evidence type="ECO:0000313" key="2">
    <source>
        <dbReference type="EMBL" id="KMW60585.1"/>
    </source>
</evidence>
<dbReference type="RefSeq" id="WP_152912345.1">
    <property type="nucleotide sequence ID" value="NZ_LFTY01000001.1"/>
</dbReference>
<evidence type="ECO:0000313" key="3">
    <source>
        <dbReference type="Proteomes" id="UP000037178"/>
    </source>
</evidence>
<accession>A0A0J9ECX6</accession>
<dbReference type="AlphaFoldDB" id="A0A0J9ECX6"/>
<protein>
    <submittedName>
        <fullName evidence="2">Uncharacterized protein</fullName>
    </submittedName>
</protein>
<feature type="signal peptide" evidence="1">
    <location>
        <begin position="1"/>
        <end position="23"/>
    </location>
</feature>
<name>A0A0J9ECX6_9RHOB</name>
<reference evidence="2 3" key="1">
    <citation type="submission" date="2015-06" db="EMBL/GenBank/DDBJ databases">
        <title>Draft genome sequence of an Alphaproteobacteria species associated to the Mediterranean sponge Oscarella lobularis.</title>
        <authorList>
            <person name="Jourda C."/>
            <person name="Santini S."/>
            <person name="Claverie J.-M."/>
        </authorList>
    </citation>
    <scope>NUCLEOTIDE SEQUENCE [LARGE SCALE GENOMIC DNA]</scope>
    <source>
        <strain evidence="2">IGS</strain>
    </source>
</reference>
<sequence length="88" mass="9692">MFRTLVLSAFSMACIGVSVLAYQAETRHAQAIQMAELADVKPQDCSLEGFEIDGVFVGCLQPASYAFNDETPSRLQFFIDEVAYTFGL</sequence>
<evidence type="ECO:0000256" key="1">
    <source>
        <dbReference type="SAM" id="SignalP"/>
    </source>
</evidence>
<keyword evidence="3" id="KW-1185">Reference proteome</keyword>